<keyword evidence="4" id="KW-0804">Transcription</keyword>
<comment type="caution">
    <text evidence="6">The sequence shown here is derived from an EMBL/GenBank/DDBJ whole genome shotgun (WGS) entry which is preliminary data.</text>
</comment>
<evidence type="ECO:0000256" key="2">
    <source>
        <dbReference type="ARBA" id="ARBA00023125"/>
    </source>
</evidence>
<dbReference type="AlphaFoldDB" id="A0AAV3X4C2"/>
<dbReference type="PANTHER" id="PTHR46796:SF6">
    <property type="entry name" value="ARAC SUBFAMILY"/>
    <property type="match status" value="1"/>
</dbReference>
<dbReference type="EMBL" id="BLAY01000031">
    <property type="protein sequence ID" value="GET37637.1"/>
    <property type="molecule type" value="Genomic_DNA"/>
</dbReference>
<keyword evidence="7" id="KW-1185">Reference proteome</keyword>
<dbReference type="InterPro" id="IPR009057">
    <property type="entry name" value="Homeodomain-like_sf"/>
</dbReference>
<protein>
    <submittedName>
        <fullName evidence="6">Transcriptional Regulator, AraC family protein</fullName>
    </submittedName>
</protein>
<dbReference type="PANTHER" id="PTHR46796">
    <property type="entry name" value="HTH-TYPE TRANSCRIPTIONAL ACTIVATOR RHAS-RELATED"/>
    <property type="match status" value="1"/>
</dbReference>
<dbReference type="SUPFAM" id="SSF51215">
    <property type="entry name" value="Regulatory protein AraC"/>
    <property type="match status" value="1"/>
</dbReference>
<reference evidence="6" key="1">
    <citation type="submission" date="2019-10" db="EMBL/GenBank/DDBJ databases">
        <title>Draft genome sequece of Microseira wollei NIES-4236.</title>
        <authorList>
            <person name="Yamaguchi H."/>
            <person name="Suzuki S."/>
            <person name="Kawachi M."/>
        </authorList>
    </citation>
    <scope>NUCLEOTIDE SEQUENCE</scope>
    <source>
        <strain evidence="6">NIES-4236</strain>
    </source>
</reference>
<sequence length="336" mass="38394">MENRSIDLSFGLTPPIIYVRFQPKAPSMKAGKPVQPKDTPVLNYDEQKEASNLILPKSPALSSFHWHHWHFEVQQQPAHDTGDHRHQMHIVTMVTSGTAINQSIDGQRQSNLVGQNNAFILPAGALHRCDWQQDIEFMFVGIDPHVFVQVGQELVNPDRIELIPHFATLQDPLIQGILLTLKQELITPGINTNLFVARLKTTLVEHLLRSYGVQKVQIATYADGLPRHKLNQILDYIEAHLDCDLELEELAQQIGMSQFYFSRLFKQSLHITPHQYVIQRRVERAKQLLQKSELNLAEIALECGFANQGHLNRHFKRLTGATPKEMARMYKTSKTV</sequence>
<dbReference type="InterPro" id="IPR037923">
    <property type="entry name" value="HTH-like"/>
</dbReference>
<dbReference type="Gene3D" id="1.10.10.60">
    <property type="entry name" value="Homeodomain-like"/>
    <property type="match status" value="2"/>
</dbReference>
<dbReference type="GO" id="GO:0043565">
    <property type="term" value="F:sequence-specific DNA binding"/>
    <property type="evidence" value="ECO:0007669"/>
    <property type="project" value="InterPro"/>
</dbReference>
<gene>
    <name evidence="6" type="ORF">MiSe_23910</name>
</gene>
<evidence type="ECO:0000256" key="3">
    <source>
        <dbReference type="ARBA" id="ARBA00023159"/>
    </source>
</evidence>
<evidence type="ECO:0000313" key="6">
    <source>
        <dbReference type="EMBL" id="GET37637.1"/>
    </source>
</evidence>
<evidence type="ECO:0000259" key="5">
    <source>
        <dbReference type="PROSITE" id="PS01124"/>
    </source>
</evidence>
<dbReference type="InterPro" id="IPR050204">
    <property type="entry name" value="AraC_XylS_family_regulators"/>
</dbReference>
<organism evidence="6 7">
    <name type="scientific">Microseira wollei NIES-4236</name>
    <dbReference type="NCBI Taxonomy" id="2530354"/>
    <lineage>
        <taxon>Bacteria</taxon>
        <taxon>Bacillati</taxon>
        <taxon>Cyanobacteriota</taxon>
        <taxon>Cyanophyceae</taxon>
        <taxon>Oscillatoriophycideae</taxon>
        <taxon>Aerosakkonematales</taxon>
        <taxon>Aerosakkonemataceae</taxon>
        <taxon>Microseira</taxon>
    </lineage>
</organism>
<dbReference type="Pfam" id="PF12833">
    <property type="entry name" value="HTH_18"/>
    <property type="match status" value="1"/>
</dbReference>
<keyword evidence="2" id="KW-0238">DNA-binding</keyword>
<feature type="domain" description="HTH araC/xylS-type" evidence="5">
    <location>
        <begin position="231"/>
        <end position="329"/>
    </location>
</feature>
<dbReference type="Proteomes" id="UP001050975">
    <property type="component" value="Unassembled WGS sequence"/>
</dbReference>
<evidence type="ECO:0000313" key="7">
    <source>
        <dbReference type="Proteomes" id="UP001050975"/>
    </source>
</evidence>
<keyword evidence="1" id="KW-0805">Transcription regulation</keyword>
<dbReference type="InterPro" id="IPR018060">
    <property type="entry name" value="HTH_AraC"/>
</dbReference>
<dbReference type="SMART" id="SM00342">
    <property type="entry name" value="HTH_ARAC"/>
    <property type="match status" value="1"/>
</dbReference>
<dbReference type="PROSITE" id="PS00041">
    <property type="entry name" value="HTH_ARAC_FAMILY_1"/>
    <property type="match status" value="1"/>
</dbReference>
<dbReference type="RefSeq" id="WP_226579439.1">
    <property type="nucleotide sequence ID" value="NZ_BLAY01000031.1"/>
</dbReference>
<evidence type="ECO:0000256" key="4">
    <source>
        <dbReference type="ARBA" id="ARBA00023163"/>
    </source>
</evidence>
<dbReference type="SUPFAM" id="SSF46689">
    <property type="entry name" value="Homeodomain-like"/>
    <property type="match status" value="2"/>
</dbReference>
<accession>A0AAV3X4C2</accession>
<dbReference type="InterPro" id="IPR018062">
    <property type="entry name" value="HTH_AraC-typ_CS"/>
</dbReference>
<dbReference type="PROSITE" id="PS01124">
    <property type="entry name" value="HTH_ARAC_FAMILY_2"/>
    <property type="match status" value="1"/>
</dbReference>
<name>A0AAV3X4C2_9CYAN</name>
<proteinExistence type="predicted"/>
<evidence type="ECO:0000256" key="1">
    <source>
        <dbReference type="ARBA" id="ARBA00023015"/>
    </source>
</evidence>
<keyword evidence="3" id="KW-0010">Activator</keyword>
<dbReference type="GO" id="GO:0003700">
    <property type="term" value="F:DNA-binding transcription factor activity"/>
    <property type="evidence" value="ECO:0007669"/>
    <property type="project" value="InterPro"/>
</dbReference>